<organism evidence="1 2">
    <name type="scientific">Listeria grayi</name>
    <name type="common">Listeria murrayi</name>
    <dbReference type="NCBI Taxonomy" id="1641"/>
    <lineage>
        <taxon>Bacteria</taxon>
        <taxon>Bacillati</taxon>
        <taxon>Bacillota</taxon>
        <taxon>Bacilli</taxon>
        <taxon>Bacillales</taxon>
        <taxon>Listeriaceae</taxon>
        <taxon>Listeria</taxon>
    </lineage>
</organism>
<evidence type="ECO:0000313" key="1">
    <source>
        <dbReference type="EMBL" id="STY44411.1"/>
    </source>
</evidence>
<dbReference type="Proteomes" id="UP000254879">
    <property type="component" value="Unassembled WGS sequence"/>
</dbReference>
<dbReference type="EMBL" id="UGPG01000001">
    <property type="protein sequence ID" value="STY44411.1"/>
    <property type="molecule type" value="Genomic_DNA"/>
</dbReference>
<proteinExistence type="predicted"/>
<reference evidence="1 2" key="1">
    <citation type="submission" date="2018-06" db="EMBL/GenBank/DDBJ databases">
        <authorList>
            <consortium name="Pathogen Informatics"/>
            <person name="Doyle S."/>
        </authorList>
    </citation>
    <scope>NUCLEOTIDE SEQUENCE [LARGE SCALE GENOMIC DNA]</scope>
    <source>
        <strain evidence="2">NCTC 10815</strain>
    </source>
</reference>
<name>A0A378MDN5_LISGR</name>
<sequence>MLSLTVLLSVFLFAEALLIFVTKRKGNMPTLRKSRRGKLIGAFQLKNCGLFRSFYSSPEVSL</sequence>
<protein>
    <submittedName>
        <fullName evidence="1">Uncharacterized protein</fullName>
    </submittedName>
</protein>
<gene>
    <name evidence="1" type="ORF">NCTC10815_01753</name>
</gene>
<accession>A0A378MDN5</accession>
<dbReference type="AlphaFoldDB" id="A0A378MDN5"/>
<evidence type="ECO:0000313" key="2">
    <source>
        <dbReference type="Proteomes" id="UP000254879"/>
    </source>
</evidence>